<evidence type="ECO:0000313" key="4">
    <source>
        <dbReference type="EMBL" id="BBY59833.1"/>
    </source>
</evidence>
<feature type="transmembrane region" description="Helical" evidence="1">
    <location>
        <begin position="36"/>
        <end position="52"/>
    </location>
</feature>
<gene>
    <name evidence="4" type="ORF">MSAR_29690</name>
</gene>
<keyword evidence="1" id="KW-0472">Membrane</keyword>
<dbReference type="EMBL" id="AP022595">
    <property type="protein sequence ID" value="BBY59833.1"/>
    <property type="molecule type" value="Genomic_DNA"/>
</dbReference>
<evidence type="ECO:0000313" key="5">
    <source>
        <dbReference type="Proteomes" id="UP000466445"/>
    </source>
</evidence>
<evidence type="ECO:0000259" key="2">
    <source>
        <dbReference type="Pfam" id="PF01609"/>
    </source>
</evidence>
<sequence length="396" mass="44362">MTDRIGLGVLTRLVHRDLVDEVLADTGRTERRRRLLPARVVAYFVLAMTLFFDDAYEEVMRKLVDGLRFLRSWDEDWQLPTSSALCQARPGWVPNRSASSTRVARPLAGAGTPGAWLGDLRVMAIDGVQLDVPDTADNEDAFGRGVSQGLDAPYPKVKVLGLGECGTHAVIDAHLGGVLVDERELARPLLASVEPGMLVLADRGFYSREFWQEATATGAELLWRVQSALKLHVVTDLADGSYLSVLLTTIERQRLRRHEARGLHAVPRGPMVRVIEYDITNRETHSGSPIRLITTILDPELASATELAAVYHQRWEFESSLAEIETRQRGSYRVLRSHSPEMVRQEIWALLLTHYAIRALMYEATNPDGLDPLRMSFIRTLRIVRRHVTGQAGFSP</sequence>
<keyword evidence="1" id="KW-1133">Transmembrane helix</keyword>
<evidence type="ECO:0000259" key="3">
    <source>
        <dbReference type="Pfam" id="PF13006"/>
    </source>
</evidence>
<dbReference type="InterPro" id="IPR002559">
    <property type="entry name" value="Transposase_11"/>
</dbReference>
<name>A0A7I7SSX3_9MYCO</name>
<dbReference type="SUPFAM" id="SSF53098">
    <property type="entry name" value="Ribonuclease H-like"/>
    <property type="match status" value="1"/>
</dbReference>
<dbReference type="Proteomes" id="UP000466445">
    <property type="component" value="Chromosome"/>
</dbReference>
<dbReference type="InterPro" id="IPR024473">
    <property type="entry name" value="Transposases_IS4_N"/>
</dbReference>
<accession>A0A7I7SSX3</accession>
<evidence type="ECO:0000256" key="1">
    <source>
        <dbReference type="SAM" id="Phobius"/>
    </source>
</evidence>
<dbReference type="NCBIfam" id="NF033592">
    <property type="entry name" value="transpos_IS4_1"/>
    <property type="match status" value="1"/>
</dbReference>
<dbReference type="AlphaFoldDB" id="A0A7I7SSX3"/>
<dbReference type="PANTHER" id="PTHR37529">
    <property type="entry name" value="TRANSPOSASE INSG FOR INSERTION SEQUENCE ELEMENT IS4-RELATED"/>
    <property type="match status" value="1"/>
</dbReference>
<proteinExistence type="predicted"/>
<dbReference type="InterPro" id="IPR047952">
    <property type="entry name" value="Transpos_IS4"/>
</dbReference>
<dbReference type="InterPro" id="IPR012337">
    <property type="entry name" value="RNaseH-like_sf"/>
</dbReference>
<reference evidence="4 5" key="1">
    <citation type="journal article" date="2019" name="Emerg. Microbes Infect.">
        <title>Comprehensive subspecies identification of 175 nontuberculous mycobacteria species based on 7547 genomic profiles.</title>
        <authorList>
            <person name="Matsumoto Y."/>
            <person name="Kinjo T."/>
            <person name="Motooka D."/>
            <person name="Nabeya D."/>
            <person name="Jung N."/>
            <person name="Uechi K."/>
            <person name="Horii T."/>
            <person name="Iida T."/>
            <person name="Fujita J."/>
            <person name="Nakamura S."/>
        </authorList>
    </citation>
    <scope>NUCLEOTIDE SEQUENCE [LARGE SCALE GENOMIC DNA]</scope>
    <source>
        <strain evidence="4 5">JCM 30395</strain>
    </source>
</reference>
<dbReference type="KEGG" id="msar:MSAR_29690"/>
<feature type="domain" description="Transposase IS4 N-terminal" evidence="3">
    <location>
        <begin position="6"/>
        <end position="89"/>
    </location>
</feature>
<keyword evidence="1" id="KW-0812">Transmembrane</keyword>
<keyword evidence="5" id="KW-1185">Reference proteome</keyword>
<organism evidence="4 5">
    <name type="scientific">Mycolicibacterium sarraceniae</name>
    <dbReference type="NCBI Taxonomy" id="1534348"/>
    <lineage>
        <taxon>Bacteria</taxon>
        <taxon>Bacillati</taxon>
        <taxon>Actinomycetota</taxon>
        <taxon>Actinomycetes</taxon>
        <taxon>Mycobacteriales</taxon>
        <taxon>Mycobacteriaceae</taxon>
        <taxon>Mycolicibacterium</taxon>
    </lineage>
</organism>
<dbReference type="GO" id="GO:0006313">
    <property type="term" value="P:DNA transposition"/>
    <property type="evidence" value="ECO:0007669"/>
    <property type="project" value="InterPro"/>
</dbReference>
<dbReference type="Pfam" id="PF13006">
    <property type="entry name" value="Nterm_IS4"/>
    <property type="match status" value="1"/>
</dbReference>
<protein>
    <submittedName>
        <fullName evidence="4">Transposase</fullName>
    </submittedName>
</protein>
<feature type="domain" description="Transposase IS4-like" evidence="2">
    <location>
        <begin position="167"/>
        <end position="353"/>
    </location>
</feature>
<dbReference type="Pfam" id="PF01609">
    <property type="entry name" value="DDE_Tnp_1"/>
    <property type="match status" value="1"/>
</dbReference>
<dbReference type="GO" id="GO:0003677">
    <property type="term" value="F:DNA binding"/>
    <property type="evidence" value="ECO:0007669"/>
    <property type="project" value="InterPro"/>
</dbReference>
<dbReference type="GO" id="GO:0004803">
    <property type="term" value="F:transposase activity"/>
    <property type="evidence" value="ECO:0007669"/>
    <property type="project" value="InterPro"/>
</dbReference>
<dbReference type="PANTHER" id="PTHR37529:SF1">
    <property type="entry name" value="TRANSPOSASE INSG FOR INSERTION SEQUENCE ELEMENT IS4-RELATED"/>
    <property type="match status" value="1"/>
</dbReference>